<evidence type="ECO:0000313" key="3">
    <source>
        <dbReference type="Proteomes" id="UP000289546"/>
    </source>
</evidence>
<feature type="region of interest" description="Disordered" evidence="1">
    <location>
        <begin position="125"/>
        <end position="148"/>
    </location>
</feature>
<proteinExistence type="predicted"/>
<name>A0A4Q0S265_9BRAD</name>
<evidence type="ECO:0000313" key="2">
    <source>
        <dbReference type="EMBL" id="RXH26648.1"/>
    </source>
</evidence>
<comment type="caution">
    <text evidence="2">The sequence shown here is derived from an EMBL/GenBank/DDBJ whole genome shotgun (WGS) entry which is preliminary data.</text>
</comment>
<feature type="compositionally biased region" description="Polar residues" evidence="1">
    <location>
        <begin position="134"/>
        <end position="145"/>
    </location>
</feature>
<dbReference type="Proteomes" id="UP000289546">
    <property type="component" value="Unassembled WGS sequence"/>
</dbReference>
<evidence type="ECO:0000256" key="1">
    <source>
        <dbReference type="SAM" id="MobiDB-lite"/>
    </source>
</evidence>
<dbReference type="EMBL" id="LBJQ01000081">
    <property type="protein sequence ID" value="RXH26648.1"/>
    <property type="molecule type" value="Genomic_DNA"/>
</dbReference>
<dbReference type="AlphaFoldDB" id="A0A4Q0S265"/>
<reference evidence="2 3" key="1">
    <citation type="submission" date="2015-04" db="EMBL/GenBank/DDBJ databases">
        <title>Comparative genomics of rhizobia nodulating Arachis hypogaea in China.</title>
        <authorList>
            <person name="Li Y."/>
        </authorList>
    </citation>
    <scope>NUCLEOTIDE SEQUENCE [LARGE SCALE GENOMIC DNA]</scope>
    <source>
        <strain evidence="2 3">CCBAU 51757</strain>
    </source>
</reference>
<accession>A0A4Q0S265</accession>
<protein>
    <submittedName>
        <fullName evidence="2">Uncharacterized protein</fullName>
    </submittedName>
</protein>
<sequence>MGVLSAVLTMGISCFAQGSEMTVTARGAEETVIEGYADADNTCAPVELPRLLLVKTPEHGSVCYRIEDFEVAGDSGSDRSCVGRWVRGISVFYSARAGYSGPDNLRYEAITDRRQDRVAVRLKVLPGPTDDSHAATNPGGSSGEQAMSIGPIPACVVPVS</sequence>
<organism evidence="2 3">
    <name type="scientific">Bradyrhizobium nanningense</name>
    <dbReference type="NCBI Taxonomy" id="1325118"/>
    <lineage>
        <taxon>Bacteria</taxon>
        <taxon>Pseudomonadati</taxon>
        <taxon>Pseudomonadota</taxon>
        <taxon>Alphaproteobacteria</taxon>
        <taxon>Hyphomicrobiales</taxon>
        <taxon>Nitrobacteraceae</taxon>
        <taxon>Bradyrhizobium</taxon>
    </lineage>
</organism>
<keyword evidence="3" id="KW-1185">Reference proteome</keyword>
<gene>
    <name evidence="2" type="ORF">XH99_20030</name>
</gene>